<organism evidence="6 7">
    <name type="scientific">Pseudomonas typographi</name>
    <dbReference type="NCBI Taxonomy" id="2715964"/>
    <lineage>
        <taxon>Bacteria</taxon>
        <taxon>Pseudomonadati</taxon>
        <taxon>Pseudomonadota</taxon>
        <taxon>Gammaproteobacteria</taxon>
        <taxon>Pseudomonadales</taxon>
        <taxon>Pseudomonadaceae</taxon>
        <taxon>Pseudomonas</taxon>
    </lineage>
</organism>
<evidence type="ECO:0000313" key="6">
    <source>
        <dbReference type="EMBL" id="MBD1600011.1"/>
    </source>
</evidence>
<keyword evidence="1" id="KW-0805">Transcription regulation</keyword>
<dbReference type="InterPro" id="IPR036271">
    <property type="entry name" value="Tet_transcr_reg_TetR-rel_C_sf"/>
</dbReference>
<feature type="domain" description="HTH tetR-type" evidence="5">
    <location>
        <begin position="14"/>
        <end position="74"/>
    </location>
</feature>
<dbReference type="Pfam" id="PF16859">
    <property type="entry name" value="TetR_C_11"/>
    <property type="match status" value="1"/>
</dbReference>
<evidence type="ECO:0000313" key="7">
    <source>
        <dbReference type="Proteomes" id="UP000805841"/>
    </source>
</evidence>
<gene>
    <name evidence="6" type="ORF">HAQ05_15050</name>
</gene>
<feature type="DNA-binding region" description="H-T-H motif" evidence="4">
    <location>
        <begin position="37"/>
        <end position="56"/>
    </location>
</feature>
<dbReference type="InterPro" id="IPR050109">
    <property type="entry name" value="HTH-type_TetR-like_transc_reg"/>
</dbReference>
<dbReference type="EMBL" id="JAAOCA010000018">
    <property type="protein sequence ID" value="MBD1600011.1"/>
    <property type="molecule type" value="Genomic_DNA"/>
</dbReference>
<evidence type="ECO:0000256" key="4">
    <source>
        <dbReference type="PROSITE-ProRule" id="PRU00335"/>
    </source>
</evidence>
<evidence type="ECO:0000256" key="1">
    <source>
        <dbReference type="ARBA" id="ARBA00023015"/>
    </source>
</evidence>
<dbReference type="Proteomes" id="UP000805841">
    <property type="component" value="Unassembled WGS sequence"/>
</dbReference>
<dbReference type="RefSeq" id="WP_190421964.1">
    <property type="nucleotide sequence ID" value="NZ_JAAOCA010000018.1"/>
</dbReference>
<protein>
    <submittedName>
        <fullName evidence="6">TetR/AcrR family transcriptional regulator</fullName>
    </submittedName>
</protein>
<name>A0ABR7Z3C3_9PSED</name>
<evidence type="ECO:0000256" key="3">
    <source>
        <dbReference type="ARBA" id="ARBA00023163"/>
    </source>
</evidence>
<dbReference type="PROSITE" id="PS50977">
    <property type="entry name" value="HTH_TETR_2"/>
    <property type="match status" value="1"/>
</dbReference>
<dbReference type="InterPro" id="IPR009057">
    <property type="entry name" value="Homeodomain-like_sf"/>
</dbReference>
<dbReference type="Pfam" id="PF00440">
    <property type="entry name" value="TetR_N"/>
    <property type="match status" value="1"/>
</dbReference>
<keyword evidence="3" id="KW-0804">Transcription</keyword>
<evidence type="ECO:0000259" key="5">
    <source>
        <dbReference type="PROSITE" id="PS50977"/>
    </source>
</evidence>
<comment type="caution">
    <text evidence="6">The sequence shown here is derived from an EMBL/GenBank/DDBJ whole genome shotgun (WGS) entry which is preliminary data.</text>
</comment>
<dbReference type="InterPro" id="IPR011075">
    <property type="entry name" value="TetR_C"/>
</dbReference>
<dbReference type="InterPro" id="IPR001647">
    <property type="entry name" value="HTH_TetR"/>
</dbReference>
<reference evidence="6 7" key="1">
    <citation type="journal article" date="2020" name="Insects">
        <title>Bacteria Belonging to Pseudomonas typographi sp. nov. from the Bark Beetle Ips typographus Have Genomic Potential to Aid in the Host Ecology.</title>
        <authorList>
            <person name="Peral-Aranega E."/>
            <person name="Saati-Santamaria Z."/>
            <person name="Kolarik M."/>
            <person name="Rivas R."/>
            <person name="Garcia-Fraile P."/>
        </authorList>
    </citation>
    <scope>NUCLEOTIDE SEQUENCE [LARGE SCALE GENOMIC DNA]</scope>
    <source>
        <strain evidence="6 7">CA3A</strain>
    </source>
</reference>
<dbReference type="Gene3D" id="1.10.10.60">
    <property type="entry name" value="Homeodomain-like"/>
    <property type="match status" value="1"/>
</dbReference>
<dbReference type="PANTHER" id="PTHR30055">
    <property type="entry name" value="HTH-TYPE TRANSCRIPTIONAL REGULATOR RUTR"/>
    <property type="match status" value="1"/>
</dbReference>
<accession>A0ABR7Z3C3</accession>
<dbReference type="SUPFAM" id="SSF46689">
    <property type="entry name" value="Homeodomain-like"/>
    <property type="match status" value="1"/>
</dbReference>
<keyword evidence="7" id="KW-1185">Reference proteome</keyword>
<dbReference type="PANTHER" id="PTHR30055:SF148">
    <property type="entry name" value="TETR-FAMILY TRANSCRIPTIONAL REGULATOR"/>
    <property type="match status" value="1"/>
</dbReference>
<keyword evidence="2 4" id="KW-0238">DNA-binding</keyword>
<sequence length="181" mass="19786">MAIREPIRTGGRSARVQQSIHRAVCELLATQPRESLTVPLIASHAGVTPSTIYRRWGDLPTLLADVSLERLRPDTAPADTGSLHGDLLAWAEQYVDELGSEPGRAMVRDFINSGAACQCSNLLRGQLQHITERALQRGEQAPAADLLVDQLAAPMVYRVVFSEQLPSTAQLKVWVARALAR</sequence>
<evidence type="ECO:0000256" key="2">
    <source>
        <dbReference type="ARBA" id="ARBA00023125"/>
    </source>
</evidence>
<dbReference type="Gene3D" id="1.10.357.10">
    <property type="entry name" value="Tetracycline Repressor, domain 2"/>
    <property type="match status" value="1"/>
</dbReference>
<dbReference type="SUPFAM" id="SSF48498">
    <property type="entry name" value="Tetracyclin repressor-like, C-terminal domain"/>
    <property type="match status" value="1"/>
</dbReference>
<proteinExistence type="predicted"/>